<evidence type="ECO:0000256" key="5">
    <source>
        <dbReference type="SAM" id="Phobius"/>
    </source>
</evidence>
<sequence>MYYNSNNDSHSQEPWDRPIETTGRSLDNEYVPDEPIHSRKKKGRGGKTVALCLVCALVGGLVGGVGATAATGGLSGGTTTIYEGERAPTVVNVAQVNGKTLLTAPEIYASFVGSTVGITTEVVTTNSWGQPVSAAAAGSGFVITNDGYILTNYHVIDGAQSIKVAFVDGTTYDAVLVGGEEENDIAVLKIDATGLTPVIIGDSDNIKVGEQVVAIGNPLGELTYSMTQGIISAKDRSITMQNGEVMNMLQTDTAINSGNSGGPLFDMYGQVIGITSAKLSSSSSSSEATIEGLGFAIPINDIKDMVQDIIAHGYVTGKAYMGITVTTVPESDAQRYGMSQGALVKSVDESSCVAKAGLQKGDIITAIDGTTVLSSAELVEAKKEYKAGDTVTLEVDRSGEKLTLTLTFDEDTPERRAAQEAAQEEEAQQEQQQSQQGSSDFFWPFGGLSPWFY</sequence>
<dbReference type="InterPro" id="IPR001940">
    <property type="entry name" value="Peptidase_S1C"/>
</dbReference>
<gene>
    <name evidence="7" type="ORF">IB211_00208</name>
</gene>
<reference evidence="7 8" key="1">
    <citation type="journal article" date="2015" name="Nat. Commun.">
        <title>Production of butyrate from lysine and the Amadori product fructoselysine by a human gut commensal.</title>
        <authorList>
            <person name="Bui T.P."/>
            <person name="Ritari J."/>
            <person name="Boeren S."/>
            <person name="de Waard P."/>
            <person name="Plugge C.M."/>
            <person name="de Vos W.M."/>
        </authorList>
    </citation>
    <scope>NUCLEOTIDE SEQUENCE [LARGE SCALE GENOMIC DNA]</scope>
    <source>
        <strain evidence="7 8">AF211</strain>
    </source>
</reference>
<evidence type="ECO:0000256" key="4">
    <source>
        <dbReference type="SAM" id="MobiDB-lite"/>
    </source>
</evidence>
<proteinExistence type="inferred from homology"/>
<feature type="region of interest" description="Disordered" evidence="4">
    <location>
        <begin position="1"/>
        <end position="42"/>
    </location>
</feature>
<dbReference type="PROSITE" id="PS50106">
    <property type="entry name" value="PDZ"/>
    <property type="match status" value="1"/>
</dbReference>
<dbReference type="Gene3D" id="2.40.10.10">
    <property type="entry name" value="Trypsin-like serine proteases"/>
    <property type="match status" value="2"/>
</dbReference>
<dbReference type="STRING" id="1297617.IB211_00208"/>
<dbReference type="RefSeq" id="WP_058116832.1">
    <property type="nucleotide sequence ID" value="NZ_CP011307.1"/>
</dbReference>
<dbReference type="GO" id="GO:0006508">
    <property type="term" value="P:proteolysis"/>
    <property type="evidence" value="ECO:0007669"/>
    <property type="project" value="UniProtKB-KW"/>
</dbReference>
<dbReference type="InterPro" id="IPR051201">
    <property type="entry name" value="Chloro_Bact_Ser_Proteases"/>
</dbReference>
<dbReference type="Gene3D" id="2.30.42.10">
    <property type="match status" value="1"/>
</dbReference>
<feature type="region of interest" description="Disordered" evidence="4">
    <location>
        <begin position="412"/>
        <end position="441"/>
    </location>
</feature>
<dbReference type="InterPro" id="IPR043504">
    <property type="entry name" value="Peptidase_S1_PA_chymotrypsin"/>
</dbReference>
<dbReference type="InterPro" id="IPR009003">
    <property type="entry name" value="Peptidase_S1_PA"/>
</dbReference>
<dbReference type="Pfam" id="PF13365">
    <property type="entry name" value="Trypsin_2"/>
    <property type="match status" value="1"/>
</dbReference>
<accession>A0A0S2VZT0</accession>
<keyword evidence="2 7" id="KW-0645">Protease</keyword>
<dbReference type="eggNOG" id="COG0265">
    <property type="taxonomic scope" value="Bacteria"/>
</dbReference>
<keyword evidence="5" id="KW-1133">Transmembrane helix</keyword>
<name>A0A0S2VZT0_9FIRM</name>
<dbReference type="SUPFAM" id="SSF50494">
    <property type="entry name" value="Trypsin-like serine proteases"/>
    <property type="match status" value="1"/>
</dbReference>
<dbReference type="KEGG" id="ibu:IB211_00208"/>
<evidence type="ECO:0000259" key="6">
    <source>
        <dbReference type="PROSITE" id="PS50106"/>
    </source>
</evidence>
<dbReference type="EMBL" id="CP011307">
    <property type="protein sequence ID" value="ALP92604.1"/>
    <property type="molecule type" value="Genomic_DNA"/>
</dbReference>
<keyword evidence="3" id="KW-0378">Hydrolase</keyword>
<feature type="transmembrane region" description="Helical" evidence="5">
    <location>
        <begin position="48"/>
        <end position="70"/>
    </location>
</feature>
<dbReference type="PATRIC" id="fig|1297617.4.peg.208"/>
<evidence type="ECO:0000313" key="7">
    <source>
        <dbReference type="EMBL" id="ALP92604.1"/>
    </source>
</evidence>
<evidence type="ECO:0000256" key="2">
    <source>
        <dbReference type="ARBA" id="ARBA00022670"/>
    </source>
</evidence>
<dbReference type="InterPro" id="IPR001478">
    <property type="entry name" value="PDZ"/>
</dbReference>
<dbReference type="SUPFAM" id="SSF50156">
    <property type="entry name" value="PDZ domain-like"/>
    <property type="match status" value="1"/>
</dbReference>
<feature type="compositionally biased region" description="Basic and acidic residues" evidence="4">
    <location>
        <begin position="10"/>
        <end position="19"/>
    </location>
</feature>
<keyword evidence="8" id="KW-1185">Reference proteome</keyword>
<dbReference type="PANTHER" id="PTHR43343:SF3">
    <property type="entry name" value="PROTEASE DO-LIKE 8, CHLOROPLASTIC"/>
    <property type="match status" value="1"/>
</dbReference>
<comment type="similarity">
    <text evidence="1">Belongs to the peptidase S1C family.</text>
</comment>
<evidence type="ECO:0000256" key="1">
    <source>
        <dbReference type="ARBA" id="ARBA00010541"/>
    </source>
</evidence>
<dbReference type="InterPro" id="IPR036034">
    <property type="entry name" value="PDZ_sf"/>
</dbReference>
<keyword evidence="5" id="KW-0472">Membrane</keyword>
<dbReference type="GO" id="GO:0004252">
    <property type="term" value="F:serine-type endopeptidase activity"/>
    <property type="evidence" value="ECO:0007669"/>
    <property type="project" value="InterPro"/>
</dbReference>
<evidence type="ECO:0000256" key="3">
    <source>
        <dbReference type="ARBA" id="ARBA00022801"/>
    </source>
</evidence>
<keyword evidence="5" id="KW-0812">Transmembrane</keyword>
<dbReference type="Pfam" id="PF13180">
    <property type="entry name" value="PDZ_2"/>
    <property type="match status" value="1"/>
</dbReference>
<organism evidence="7 8">
    <name type="scientific">Intestinimonas butyriciproducens</name>
    <dbReference type="NCBI Taxonomy" id="1297617"/>
    <lineage>
        <taxon>Bacteria</taxon>
        <taxon>Bacillati</taxon>
        <taxon>Bacillota</taxon>
        <taxon>Clostridia</taxon>
        <taxon>Eubacteriales</taxon>
        <taxon>Intestinimonas</taxon>
    </lineage>
</organism>
<dbReference type="Proteomes" id="UP000064844">
    <property type="component" value="Chromosome"/>
</dbReference>
<dbReference type="PRINTS" id="PR00834">
    <property type="entry name" value="PROTEASES2C"/>
</dbReference>
<reference evidence="8" key="2">
    <citation type="submission" date="2015-04" db="EMBL/GenBank/DDBJ databases">
        <title>A butyrogenic pathway from the amino acid lysine in a human gut commensal.</title>
        <authorList>
            <person name="de Vos W.M."/>
            <person name="Bui N.T.P."/>
            <person name="Plugge C.M."/>
            <person name="Ritari J."/>
        </authorList>
    </citation>
    <scope>NUCLEOTIDE SEQUENCE [LARGE SCALE GENOMIC DNA]</scope>
    <source>
        <strain evidence="8">AF211</strain>
    </source>
</reference>
<dbReference type="AlphaFoldDB" id="A0A0S2VZT0"/>
<evidence type="ECO:0000313" key="8">
    <source>
        <dbReference type="Proteomes" id="UP000064844"/>
    </source>
</evidence>
<dbReference type="SMART" id="SM00228">
    <property type="entry name" value="PDZ"/>
    <property type="match status" value="1"/>
</dbReference>
<protein>
    <submittedName>
        <fullName evidence="7">Serine protease, DegP/HtrA, do-like</fullName>
    </submittedName>
</protein>
<dbReference type="PANTHER" id="PTHR43343">
    <property type="entry name" value="PEPTIDASE S12"/>
    <property type="match status" value="1"/>
</dbReference>
<feature type="domain" description="PDZ" evidence="6">
    <location>
        <begin position="317"/>
        <end position="399"/>
    </location>
</feature>